<dbReference type="EMBL" id="OCTY01000002">
    <property type="protein sequence ID" value="SOJ54267.1"/>
    <property type="molecule type" value="Genomic_DNA"/>
</dbReference>
<reference evidence="1 2" key="1">
    <citation type="submission" date="2017-10" db="EMBL/GenBank/DDBJ databases">
        <authorList>
            <consortium name="Urmite Genomes"/>
        </authorList>
    </citation>
    <scope>NUCLEOTIDE SEQUENCE [LARGE SCALE GENOMIC DNA]</scope>
    <source>
        <strain evidence="1 2">FB-527</strain>
    </source>
</reference>
<evidence type="ECO:0000313" key="2">
    <source>
        <dbReference type="Proteomes" id="UP000554965"/>
    </source>
</evidence>
<comment type="caution">
    <text evidence="1">The sequence shown here is derived from an EMBL/GenBank/DDBJ whole genome shotgun (WGS) entry which is preliminary data.</text>
</comment>
<dbReference type="AlphaFoldDB" id="A0A7Z7IIR5"/>
<organism evidence="1 2">
    <name type="scientific">Mycobacterium simulans</name>
    <dbReference type="NCBI Taxonomy" id="627089"/>
    <lineage>
        <taxon>Bacteria</taxon>
        <taxon>Bacillati</taxon>
        <taxon>Actinomycetota</taxon>
        <taxon>Actinomycetes</taxon>
        <taxon>Mycobacteriales</taxon>
        <taxon>Mycobacteriaceae</taxon>
        <taxon>Mycobacterium</taxon>
    </lineage>
</organism>
<protein>
    <submittedName>
        <fullName evidence="1">Uncharacterized protein</fullName>
    </submittedName>
</protein>
<name>A0A7Z7IIR5_9MYCO</name>
<accession>A0A7Z7IIR5</accession>
<proteinExistence type="predicted"/>
<dbReference type="Proteomes" id="UP000554965">
    <property type="component" value="Unassembled WGS sequence"/>
</dbReference>
<sequence>MSWQAVGTAKLIVTVVCSVLGFLHVEGVITTPFAAAVPSVAAVTGDGLPQGLDPDSAAGLAHSATAALLLAGAATR</sequence>
<keyword evidence="2" id="KW-1185">Reference proteome</keyword>
<gene>
    <name evidence="1" type="ORF">MSIMFB_01766</name>
</gene>
<evidence type="ECO:0000313" key="1">
    <source>
        <dbReference type="EMBL" id="SOJ54267.1"/>
    </source>
</evidence>